<dbReference type="EMBL" id="FOAG01000005">
    <property type="protein sequence ID" value="SEL46901.1"/>
    <property type="molecule type" value="Genomic_DNA"/>
</dbReference>
<feature type="binding site" evidence="7 9">
    <location>
        <position position="83"/>
    </location>
    <ligand>
        <name>3-methyl-2-oxobutanoate</name>
        <dbReference type="ChEBI" id="CHEBI:11851"/>
    </ligand>
</feature>
<keyword evidence="7 10" id="KW-0479">Metal-binding</keyword>
<dbReference type="UniPathway" id="UPA00028">
    <property type="reaction ID" value="UER00003"/>
</dbReference>
<comment type="function">
    <text evidence="6 7">Catalyzes the reversible reaction in which hydroxymethyl group from 5,10-methylenetetrahydrofolate is transferred onto alpha-ketoisovalerate to form ketopantoate.</text>
</comment>
<dbReference type="STRING" id="1287727.SAMN05443999_105249"/>
<evidence type="ECO:0000313" key="11">
    <source>
        <dbReference type="EMBL" id="SEL46310.1"/>
    </source>
</evidence>
<dbReference type="RefSeq" id="WP_093035876.1">
    <property type="nucleotide sequence ID" value="NZ_FOAG01000005.1"/>
</dbReference>
<accession>A0A1H7QFL8</accession>
<dbReference type="Gene3D" id="3.20.20.60">
    <property type="entry name" value="Phosphoenolpyruvate-binding domains"/>
    <property type="match status" value="1"/>
</dbReference>
<comment type="subunit">
    <text evidence="3 7">Homodecamer; pentamer of dimers.</text>
</comment>
<gene>
    <name evidence="7" type="primary">panB</name>
    <name evidence="11" type="ORF">SAMN05443999_105249</name>
    <name evidence="12" type="ORF">SAMN05443999_105264</name>
</gene>
<comment type="catalytic activity">
    <reaction evidence="7">
        <text>(6R)-5,10-methylene-5,6,7,8-tetrahydrofolate + 3-methyl-2-oxobutanoate + H2O = 2-dehydropantoate + (6S)-5,6,7,8-tetrahydrofolate</text>
        <dbReference type="Rhea" id="RHEA:11824"/>
        <dbReference type="ChEBI" id="CHEBI:11561"/>
        <dbReference type="ChEBI" id="CHEBI:11851"/>
        <dbReference type="ChEBI" id="CHEBI:15377"/>
        <dbReference type="ChEBI" id="CHEBI:15636"/>
        <dbReference type="ChEBI" id="CHEBI:57453"/>
        <dbReference type="EC" id="2.1.2.11"/>
    </reaction>
</comment>
<organism evidence="12 13">
    <name type="scientific">Roseovarius azorensis</name>
    <dbReference type="NCBI Taxonomy" id="1287727"/>
    <lineage>
        <taxon>Bacteria</taxon>
        <taxon>Pseudomonadati</taxon>
        <taxon>Pseudomonadota</taxon>
        <taxon>Alphaproteobacteria</taxon>
        <taxon>Rhodobacterales</taxon>
        <taxon>Roseobacteraceae</taxon>
        <taxon>Roseovarius</taxon>
    </lineage>
</organism>
<comment type="similarity">
    <text evidence="2 7">Belongs to the PanB family.</text>
</comment>
<dbReference type="PIRSF" id="PIRSF000388">
    <property type="entry name" value="Pantoate_hydroxy_MeTrfase"/>
    <property type="match status" value="1"/>
</dbReference>
<comment type="cofactor">
    <cofactor evidence="7 10">
        <name>Mg(2+)</name>
        <dbReference type="ChEBI" id="CHEBI:18420"/>
    </cofactor>
    <text evidence="7 10">Binds 1 Mg(2+) ion per subunit.</text>
</comment>
<comment type="subcellular location">
    <subcellularLocation>
        <location evidence="7">Cytoplasm</location>
    </subcellularLocation>
</comment>
<dbReference type="GO" id="GO:0032259">
    <property type="term" value="P:methylation"/>
    <property type="evidence" value="ECO:0007669"/>
    <property type="project" value="UniProtKB-KW"/>
</dbReference>
<dbReference type="GO" id="GO:0000287">
    <property type="term" value="F:magnesium ion binding"/>
    <property type="evidence" value="ECO:0007669"/>
    <property type="project" value="TreeGrafter"/>
</dbReference>
<dbReference type="CDD" id="cd06557">
    <property type="entry name" value="KPHMT-like"/>
    <property type="match status" value="1"/>
</dbReference>
<keyword evidence="12" id="KW-0489">Methyltransferase</keyword>
<evidence type="ECO:0000256" key="9">
    <source>
        <dbReference type="PIRSR" id="PIRSR000388-2"/>
    </source>
</evidence>
<keyword evidence="5 7" id="KW-0808">Transferase</keyword>
<dbReference type="EMBL" id="FOAG01000005">
    <property type="protein sequence ID" value="SEL46310.1"/>
    <property type="molecule type" value="Genomic_DNA"/>
</dbReference>
<dbReference type="PANTHER" id="PTHR20881">
    <property type="entry name" value="3-METHYL-2-OXOBUTANOATE HYDROXYMETHYLTRANSFERASE"/>
    <property type="match status" value="1"/>
</dbReference>
<dbReference type="Pfam" id="PF02548">
    <property type="entry name" value="Pantoate_transf"/>
    <property type="match status" value="1"/>
</dbReference>
<sequence>MALTVTDLHKMYRAGEKIAMTSCYDASFGTLCDEAGVEILLVGDSVGMVVQGRDSTLAVSLDDIIYHTECVARGSRKALIVGDLPFGAYQASPVQAFDSAARLMAAGAHMVKAEGGEAMAETVKFLVDRGIPVMGHLGLTPQAVHQLGGFRVQGKTDAAGERIIREAKLLEQAGAASIVLECVPSRLGKAVTEAIGIPTIGIGGGPDCSGQILILHDMLDIYPGKKARFVKNYMQQAGSVQAALAAFVKDVKDGTFPEPKHCFN</sequence>
<dbReference type="InterPro" id="IPR040442">
    <property type="entry name" value="Pyrv_kinase-like_dom_sf"/>
</dbReference>
<dbReference type="EC" id="2.1.2.11" evidence="7"/>
<dbReference type="OrthoDB" id="9781789at2"/>
<dbReference type="HAMAP" id="MF_00156">
    <property type="entry name" value="PanB"/>
    <property type="match status" value="1"/>
</dbReference>
<evidence type="ECO:0000256" key="7">
    <source>
        <dbReference type="HAMAP-Rule" id="MF_00156"/>
    </source>
</evidence>
<name>A0A1H7QFL8_9RHOB</name>
<evidence type="ECO:0000256" key="10">
    <source>
        <dbReference type="PIRSR" id="PIRSR000388-3"/>
    </source>
</evidence>
<evidence type="ECO:0000256" key="2">
    <source>
        <dbReference type="ARBA" id="ARBA00008676"/>
    </source>
</evidence>
<evidence type="ECO:0000256" key="3">
    <source>
        <dbReference type="ARBA" id="ARBA00011424"/>
    </source>
</evidence>
<comment type="pathway">
    <text evidence="1 7">Cofactor biosynthesis; (R)-pantothenate biosynthesis; (R)-pantoate from 3-methyl-2-oxobutanoate: step 1/2.</text>
</comment>
<dbReference type="FunFam" id="3.20.20.60:FF:000003">
    <property type="entry name" value="3-methyl-2-oxobutanoate hydroxymethyltransferase"/>
    <property type="match status" value="1"/>
</dbReference>
<dbReference type="GO" id="GO:0015940">
    <property type="term" value="P:pantothenate biosynthetic process"/>
    <property type="evidence" value="ECO:0007669"/>
    <property type="project" value="UniProtKB-UniRule"/>
</dbReference>
<dbReference type="GO" id="GO:0003864">
    <property type="term" value="F:3-methyl-2-oxobutanoate hydroxymethyltransferase activity"/>
    <property type="evidence" value="ECO:0007669"/>
    <property type="project" value="UniProtKB-UniRule"/>
</dbReference>
<feature type="binding site" evidence="7 10">
    <location>
        <position position="114"/>
    </location>
    <ligand>
        <name>Mg(2+)</name>
        <dbReference type="ChEBI" id="CHEBI:18420"/>
    </ligand>
</feature>
<feature type="binding site" evidence="7 9">
    <location>
        <begin position="44"/>
        <end position="45"/>
    </location>
    <ligand>
        <name>3-methyl-2-oxobutanoate</name>
        <dbReference type="ChEBI" id="CHEBI:11851"/>
    </ligand>
</feature>
<feature type="binding site" evidence="7 10">
    <location>
        <position position="83"/>
    </location>
    <ligand>
        <name>Mg(2+)</name>
        <dbReference type="ChEBI" id="CHEBI:18420"/>
    </ligand>
</feature>
<keyword evidence="7" id="KW-0963">Cytoplasm</keyword>
<evidence type="ECO:0000256" key="4">
    <source>
        <dbReference type="ARBA" id="ARBA00022655"/>
    </source>
</evidence>
<keyword evidence="13" id="KW-1185">Reference proteome</keyword>
<reference evidence="12 13" key="1">
    <citation type="submission" date="2016-10" db="EMBL/GenBank/DDBJ databases">
        <authorList>
            <person name="de Groot N.N."/>
        </authorList>
    </citation>
    <scope>NUCLEOTIDE SEQUENCE [LARGE SCALE GENOMIC DNA]</scope>
    <source>
        <strain evidence="12 13">DSM 100674</strain>
    </source>
</reference>
<dbReference type="InterPro" id="IPR015813">
    <property type="entry name" value="Pyrv/PenolPyrv_kinase-like_dom"/>
</dbReference>
<dbReference type="NCBIfam" id="NF001452">
    <property type="entry name" value="PRK00311.1"/>
    <property type="match status" value="1"/>
</dbReference>
<dbReference type="NCBIfam" id="TIGR00222">
    <property type="entry name" value="panB"/>
    <property type="match status" value="1"/>
</dbReference>
<dbReference type="AlphaFoldDB" id="A0A1H7QFL8"/>
<evidence type="ECO:0000313" key="12">
    <source>
        <dbReference type="EMBL" id="SEL46901.1"/>
    </source>
</evidence>
<dbReference type="GO" id="GO:0005737">
    <property type="term" value="C:cytoplasm"/>
    <property type="evidence" value="ECO:0007669"/>
    <property type="project" value="UniProtKB-SubCell"/>
</dbReference>
<dbReference type="Proteomes" id="UP000199582">
    <property type="component" value="Unassembled WGS sequence"/>
</dbReference>
<evidence type="ECO:0000313" key="13">
    <source>
        <dbReference type="Proteomes" id="UP000199582"/>
    </source>
</evidence>
<evidence type="ECO:0000256" key="6">
    <source>
        <dbReference type="ARBA" id="ARBA00056497"/>
    </source>
</evidence>
<evidence type="ECO:0000256" key="8">
    <source>
        <dbReference type="PIRSR" id="PIRSR000388-1"/>
    </source>
</evidence>
<keyword evidence="4 7" id="KW-0566">Pantothenate biosynthesis</keyword>
<keyword evidence="7 10" id="KW-0460">Magnesium</keyword>
<dbReference type="PANTHER" id="PTHR20881:SF0">
    <property type="entry name" value="3-METHYL-2-OXOBUTANOATE HYDROXYMETHYLTRANSFERASE"/>
    <property type="match status" value="1"/>
</dbReference>
<feature type="binding site" evidence="7 10">
    <location>
        <position position="44"/>
    </location>
    <ligand>
        <name>Mg(2+)</name>
        <dbReference type="ChEBI" id="CHEBI:18420"/>
    </ligand>
</feature>
<protein>
    <recommendedName>
        <fullName evidence="7">3-methyl-2-oxobutanoate hydroxymethyltransferase</fullName>
        <ecNumber evidence="7">2.1.2.11</ecNumber>
    </recommendedName>
    <alternativeName>
        <fullName evidence="7">Ketopantoate hydroxymethyltransferase</fullName>
        <shortName evidence="7">KPHMT</shortName>
    </alternativeName>
</protein>
<proteinExistence type="inferred from homology"/>
<dbReference type="InterPro" id="IPR003700">
    <property type="entry name" value="Pantoate_hydroxy_MeTrfase"/>
</dbReference>
<feature type="binding site" evidence="7 9">
    <location>
        <position position="112"/>
    </location>
    <ligand>
        <name>3-methyl-2-oxobutanoate</name>
        <dbReference type="ChEBI" id="CHEBI:11851"/>
    </ligand>
</feature>
<evidence type="ECO:0000256" key="1">
    <source>
        <dbReference type="ARBA" id="ARBA00005033"/>
    </source>
</evidence>
<dbReference type="GO" id="GO:0008168">
    <property type="term" value="F:methyltransferase activity"/>
    <property type="evidence" value="ECO:0007669"/>
    <property type="project" value="UniProtKB-KW"/>
</dbReference>
<feature type="active site" description="Proton acceptor" evidence="7 8">
    <location>
        <position position="181"/>
    </location>
</feature>
<evidence type="ECO:0000256" key="5">
    <source>
        <dbReference type="ARBA" id="ARBA00022679"/>
    </source>
</evidence>
<dbReference type="SUPFAM" id="SSF51621">
    <property type="entry name" value="Phosphoenolpyruvate/pyruvate domain"/>
    <property type="match status" value="1"/>
</dbReference>